<dbReference type="Gene3D" id="3.60.10.10">
    <property type="entry name" value="Endonuclease/exonuclease/phosphatase"/>
    <property type="match status" value="1"/>
</dbReference>
<dbReference type="RefSeq" id="XP_018494283.2">
    <property type="nucleotide sequence ID" value="XM_018638767.2"/>
</dbReference>
<proteinExistence type="predicted"/>
<dbReference type="FunFam" id="3.30.70.270:FF:000063">
    <property type="entry name" value="Zinc knuckle domaincontaining protein"/>
    <property type="match status" value="1"/>
</dbReference>
<dbReference type="Pfam" id="PF17919">
    <property type="entry name" value="RT_RNaseH_2"/>
    <property type="match status" value="1"/>
</dbReference>
<dbReference type="SUPFAM" id="SSF56672">
    <property type="entry name" value="DNA/RNA polymerases"/>
    <property type="match status" value="1"/>
</dbReference>
<dbReference type="GO" id="GO:0071897">
    <property type="term" value="P:DNA biosynthetic process"/>
    <property type="evidence" value="ECO:0007669"/>
    <property type="project" value="UniProtKB-ARBA"/>
</dbReference>
<feature type="domain" description="Reverse transcriptase" evidence="2">
    <location>
        <begin position="693"/>
        <end position="870"/>
    </location>
</feature>
<dbReference type="SUPFAM" id="SSF56219">
    <property type="entry name" value="DNase I-like"/>
    <property type="match status" value="1"/>
</dbReference>
<dbReference type="InterPro" id="IPR000477">
    <property type="entry name" value="RT_dom"/>
</dbReference>
<dbReference type="AlphaFoldDB" id="A0AAJ7L331"/>
<dbReference type="GeneID" id="108863971"/>
<dbReference type="KEGG" id="goe:108863971"/>
<dbReference type="Proteomes" id="UP000694867">
    <property type="component" value="Unplaced"/>
</dbReference>
<gene>
    <name evidence="4" type="primary">LOC108863971</name>
</gene>
<feature type="region of interest" description="Disordered" evidence="1">
    <location>
        <begin position="479"/>
        <end position="508"/>
    </location>
</feature>
<dbReference type="CDD" id="cd09077">
    <property type="entry name" value="R1-I-EN"/>
    <property type="match status" value="1"/>
</dbReference>
<dbReference type="PROSITE" id="PS50878">
    <property type="entry name" value="RT_POL"/>
    <property type="match status" value="1"/>
</dbReference>
<dbReference type="GO" id="GO:0003824">
    <property type="term" value="F:catalytic activity"/>
    <property type="evidence" value="ECO:0007669"/>
    <property type="project" value="InterPro"/>
</dbReference>
<sequence length="1050" mass="119601">MIKIVQINLNRIGAAHAALENLVQNEKIDICIISEANRKISEELRKGDEGWFADEGGDTAIWITGAKAQLRIMSSNTVRGLTHIELEDGVNIASCHFSPNEDDDEFTDYLERLQDLLRNKHASTWIVAGDFNAASRTWGSRRTSRRGYEVEELAATNGLFILNDGETPTFRKGTLESYIDISLRNRPDLMGHWGVDDNTELITHNNTIINRCQNRDWICELQKMPRGENGNIATTGVTTQAGMAEMLMPSPPPPFDVSPDDLFEAWRNFWMDFKVYAKMMKIDKQDEEIRGSLLLKALGHPARRWLETKNVNEDTERYEDIVEKIEKHCEKSVSEALRDFRFWCREKDQQAGESFEAFFERTRRAALQKRLLAESEKRRSLEDVLTLCRGFEAGEKNAEIVALQSQDSKIVAAIENNGNFSEEKKDSTLQASAKCVNRAAGATSEDRASRKMLNAWRVEGETISHECVGLREGNTKITLKSKQPAEEDKWEDRAEDEDEEDDFRIGRIQKDKNDKKSSRWDEKLNLAGREVQFKLDTGAEVSVLPKCLMKEIMAIVEGVRLEKSSIRLVSYFGDKQRSSAMVRLPLSYRNKRIKEEFCVIEANVMPTVIGDTAQTPGLPKRIGMPKKEKESDEELSRWEQKYHPAFNGVGAVENFRCSIGIASDCRPTINACRPVPKAYERAVEAELQRMLEKNVIVPLREPTEFLRNIVTVLKPNGKLSICLDPTQLNRFIKRSPHPMKRLDNVLGKLSGAKYFSTLDADEGFWQVEMDRQSSLLCSFICQFGKFRSTKMRYGIKCASDVCQQLTDELIGDLEGATCVVDDLLIWGSTEEEHDRRLEEVLKRYVKVGLVLNRAKCKIKRPAVRYLGHILTRDGVRLHEERLEDISAFKAPKDVKGVQSFLGMLNYVAQFIYSFSEKTAPLRKLINKDTVFVWSAEQQRAFENLKQDLTKDNVSKNYDPKIPRVLSVVASQNVLGAVLLQSGLPIAYASRSLTESHKRYAQIEKELLAIVFGCTKFHYYTLGQPNLRVESDHKPLEAIMKKSLDKVPARL</sequence>
<dbReference type="InterPro" id="IPR021109">
    <property type="entry name" value="Peptidase_aspartic_dom_sf"/>
</dbReference>
<dbReference type="InterPro" id="IPR043128">
    <property type="entry name" value="Rev_trsase/Diguanyl_cyclase"/>
</dbReference>
<dbReference type="Pfam" id="PF14529">
    <property type="entry name" value="Exo_endo_phos_2"/>
    <property type="match status" value="1"/>
</dbReference>
<evidence type="ECO:0000259" key="2">
    <source>
        <dbReference type="PROSITE" id="PS50878"/>
    </source>
</evidence>
<dbReference type="Gene3D" id="3.10.10.10">
    <property type="entry name" value="HIV Type 1 Reverse Transcriptase, subunit A, domain 1"/>
    <property type="match status" value="1"/>
</dbReference>
<dbReference type="InterPro" id="IPR036691">
    <property type="entry name" value="Endo/exonu/phosph_ase_sf"/>
</dbReference>
<dbReference type="PANTHER" id="PTHR37984">
    <property type="entry name" value="PROTEIN CBG26694"/>
    <property type="match status" value="1"/>
</dbReference>
<keyword evidence="3" id="KW-1185">Reference proteome</keyword>
<feature type="compositionally biased region" description="Acidic residues" evidence="1">
    <location>
        <begin position="493"/>
        <end position="502"/>
    </location>
</feature>
<feature type="compositionally biased region" description="Basic and acidic residues" evidence="1">
    <location>
        <begin position="483"/>
        <end position="492"/>
    </location>
</feature>
<evidence type="ECO:0000313" key="4">
    <source>
        <dbReference type="RefSeq" id="XP_018494283.2"/>
    </source>
</evidence>
<dbReference type="InterPro" id="IPR041577">
    <property type="entry name" value="RT_RNaseH_2"/>
</dbReference>
<dbReference type="Pfam" id="PF00078">
    <property type="entry name" value="RVT_1"/>
    <property type="match status" value="1"/>
</dbReference>
<dbReference type="PANTHER" id="PTHR37984:SF9">
    <property type="entry name" value="INTEGRASE CATALYTIC DOMAIN-CONTAINING PROTEIN"/>
    <property type="match status" value="1"/>
</dbReference>
<dbReference type="InterPro" id="IPR043502">
    <property type="entry name" value="DNA/RNA_pol_sf"/>
</dbReference>
<dbReference type="InterPro" id="IPR005135">
    <property type="entry name" value="Endo/exonuclease/phosphatase"/>
</dbReference>
<dbReference type="Gene3D" id="3.30.70.270">
    <property type="match status" value="2"/>
</dbReference>
<dbReference type="Gene3D" id="2.40.70.10">
    <property type="entry name" value="Acid Proteases"/>
    <property type="match status" value="1"/>
</dbReference>
<organism evidence="3 4">
    <name type="scientific">Galendromus occidentalis</name>
    <name type="common">western predatory mite</name>
    <dbReference type="NCBI Taxonomy" id="34638"/>
    <lineage>
        <taxon>Eukaryota</taxon>
        <taxon>Metazoa</taxon>
        <taxon>Ecdysozoa</taxon>
        <taxon>Arthropoda</taxon>
        <taxon>Chelicerata</taxon>
        <taxon>Arachnida</taxon>
        <taxon>Acari</taxon>
        <taxon>Parasitiformes</taxon>
        <taxon>Mesostigmata</taxon>
        <taxon>Gamasina</taxon>
        <taxon>Phytoseioidea</taxon>
        <taxon>Phytoseiidae</taxon>
        <taxon>Typhlodrominae</taxon>
        <taxon>Galendromus</taxon>
    </lineage>
</organism>
<dbReference type="InterPro" id="IPR050951">
    <property type="entry name" value="Retrovirus_Pol_polyprotein"/>
</dbReference>
<name>A0AAJ7L331_9ACAR</name>
<accession>A0AAJ7L331</accession>
<evidence type="ECO:0000313" key="3">
    <source>
        <dbReference type="Proteomes" id="UP000694867"/>
    </source>
</evidence>
<reference evidence="4" key="1">
    <citation type="submission" date="2025-08" db="UniProtKB">
        <authorList>
            <consortium name="RefSeq"/>
        </authorList>
    </citation>
    <scope>IDENTIFICATION</scope>
</reference>
<protein>
    <submittedName>
        <fullName evidence="4">Uncharacterized protein LOC108863971</fullName>
    </submittedName>
</protein>
<dbReference type="CDD" id="cd01647">
    <property type="entry name" value="RT_LTR"/>
    <property type="match status" value="1"/>
</dbReference>
<evidence type="ECO:0000256" key="1">
    <source>
        <dbReference type="SAM" id="MobiDB-lite"/>
    </source>
</evidence>